<name>A0AAJ0ERQ8_9PEZI</name>
<dbReference type="RefSeq" id="XP_060423538.1">
    <property type="nucleotide sequence ID" value="XM_060572997.1"/>
</dbReference>
<feature type="region of interest" description="Disordered" evidence="1">
    <location>
        <begin position="47"/>
        <end position="81"/>
    </location>
</feature>
<dbReference type="EMBL" id="JAHMHR010000069">
    <property type="protein sequence ID" value="KAK1658774.1"/>
    <property type="molecule type" value="Genomic_DNA"/>
</dbReference>
<organism evidence="2 3">
    <name type="scientific">Colletotrichum godetiae</name>
    <dbReference type="NCBI Taxonomy" id="1209918"/>
    <lineage>
        <taxon>Eukaryota</taxon>
        <taxon>Fungi</taxon>
        <taxon>Dikarya</taxon>
        <taxon>Ascomycota</taxon>
        <taxon>Pezizomycotina</taxon>
        <taxon>Sordariomycetes</taxon>
        <taxon>Hypocreomycetidae</taxon>
        <taxon>Glomerellales</taxon>
        <taxon>Glomerellaceae</taxon>
        <taxon>Colletotrichum</taxon>
        <taxon>Colletotrichum acutatum species complex</taxon>
    </lineage>
</organism>
<dbReference type="GeneID" id="85457523"/>
<evidence type="ECO:0000313" key="3">
    <source>
        <dbReference type="Proteomes" id="UP001224890"/>
    </source>
</evidence>
<evidence type="ECO:0000256" key="1">
    <source>
        <dbReference type="SAM" id="MobiDB-lite"/>
    </source>
</evidence>
<sequence>MDSRENLATLMALPPPSITSLQGQAFLSAISTCLANYPPIEMTGIPPGKGGGTGSKGARQCDNATTSWTRRQASPTCSTSHDRGDWKILPVVVVNPHLGPPVLSINGEEQEGARRRKVKQVDLPVGIWPLPAARHAARLPPMSQPVHSLPVDC</sequence>
<protein>
    <submittedName>
        <fullName evidence="2">Uncharacterized protein</fullName>
    </submittedName>
</protein>
<evidence type="ECO:0000313" key="2">
    <source>
        <dbReference type="EMBL" id="KAK1658774.1"/>
    </source>
</evidence>
<feature type="compositionally biased region" description="Polar residues" evidence="1">
    <location>
        <begin position="62"/>
        <end position="79"/>
    </location>
</feature>
<dbReference type="AlphaFoldDB" id="A0AAJ0ERQ8"/>
<gene>
    <name evidence="2" type="ORF">BDP55DRAFT_637580</name>
</gene>
<keyword evidence="3" id="KW-1185">Reference proteome</keyword>
<comment type="caution">
    <text evidence="2">The sequence shown here is derived from an EMBL/GenBank/DDBJ whole genome shotgun (WGS) entry which is preliminary data.</text>
</comment>
<reference evidence="2" key="1">
    <citation type="submission" date="2021-06" db="EMBL/GenBank/DDBJ databases">
        <title>Comparative genomics, transcriptomics and evolutionary studies reveal genomic signatures of adaptation to plant cell wall in hemibiotrophic fungi.</title>
        <authorList>
            <consortium name="DOE Joint Genome Institute"/>
            <person name="Baroncelli R."/>
            <person name="Diaz J.F."/>
            <person name="Benocci T."/>
            <person name="Peng M."/>
            <person name="Battaglia E."/>
            <person name="Haridas S."/>
            <person name="Andreopoulos W."/>
            <person name="Labutti K."/>
            <person name="Pangilinan J."/>
            <person name="Floch G.L."/>
            <person name="Makela M.R."/>
            <person name="Henrissat B."/>
            <person name="Grigoriev I.V."/>
            <person name="Crouch J.A."/>
            <person name="De Vries R.P."/>
            <person name="Sukno S.A."/>
            <person name="Thon M.R."/>
        </authorList>
    </citation>
    <scope>NUCLEOTIDE SEQUENCE</scope>
    <source>
        <strain evidence="2">CBS 193.32</strain>
    </source>
</reference>
<dbReference type="Proteomes" id="UP001224890">
    <property type="component" value="Unassembled WGS sequence"/>
</dbReference>
<accession>A0AAJ0ERQ8</accession>
<proteinExistence type="predicted"/>